<comment type="caution">
    <text evidence="2">The sequence shown here is derived from an EMBL/GenBank/DDBJ whole genome shotgun (WGS) entry which is preliminary data.</text>
</comment>
<feature type="transmembrane region" description="Helical" evidence="1">
    <location>
        <begin position="229"/>
        <end position="249"/>
    </location>
</feature>
<dbReference type="AlphaFoldDB" id="A0A4Z2GM96"/>
<name>A0A4Z2GM96_9TELE</name>
<reference evidence="2 3" key="1">
    <citation type="submission" date="2019-03" db="EMBL/GenBank/DDBJ databases">
        <title>First draft genome of Liparis tanakae, snailfish: a comprehensive survey of snailfish specific genes.</title>
        <authorList>
            <person name="Kim W."/>
            <person name="Song I."/>
            <person name="Jeong J.-H."/>
            <person name="Kim D."/>
            <person name="Kim S."/>
            <person name="Ryu S."/>
            <person name="Song J.Y."/>
            <person name="Lee S.K."/>
        </authorList>
    </citation>
    <scope>NUCLEOTIDE SEQUENCE [LARGE SCALE GENOMIC DNA]</scope>
    <source>
        <tissue evidence="2">Muscle</tissue>
    </source>
</reference>
<accession>A0A4Z2GM96</accession>
<evidence type="ECO:0000313" key="3">
    <source>
        <dbReference type="Proteomes" id="UP000314294"/>
    </source>
</evidence>
<gene>
    <name evidence="2" type="ORF">EYF80_035031</name>
</gene>
<evidence type="ECO:0000313" key="2">
    <source>
        <dbReference type="EMBL" id="TNN54748.1"/>
    </source>
</evidence>
<evidence type="ECO:0000256" key="1">
    <source>
        <dbReference type="SAM" id="Phobius"/>
    </source>
</evidence>
<dbReference type="Proteomes" id="UP000314294">
    <property type="component" value="Unassembled WGS sequence"/>
</dbReference>
<proteinExistence type="predicted"/>
<organism evidence="2 3">
    <name type="scientific">Liparis tanakae</name>
    <name type="common">Tanaka's snailfish</name>
    <dbReference type="NCBI Taxonomy" id="230148"/>
    <lineage>
        <taxon>Eukaryota</taxon>
        <taxon>Metazoa</taxon>
        <taxon>Chordata</taxon>
        <taxon>Craniata</taxon>
        <taxon>Vertebrata</taxon>
        <taxon>Euteleostomi</taxon>
        <taxon>Actinopterygii</taxon>
        <taxon>Neopterygii</taxon>
        <taxon>Teleostei</taxon>
        <taxon>Neoteleostei</taxon>
        <taxon>Acanthomorphata</taxon>
        <taxon>Eupercaria</taxon>
        <taxon>Perciformes</taxon>
        <taxon>Cottioidei</taxon>
        <taxon>Cottales</taxon>
        <taxon>Liparidae</taxon>
        <taxon>Liparis</taxon>
    </lineage>
</organism>
<keyword evidence="1" id="KW-0472">Membrane</keyword>
<protein>
    <recommendedName>
        <fullName evidence="4">Transmembrane protein</fullName>
    </recommendedName>
</protein>
<keyword evidence="1" id="KW-0812">Transmembrane</keyword>
<keyword evidence="3" id="KW-1185">Reference proteome</keyword>
<dbReference type="EMBL" id="SRLO01000475">
    <property type="protein sequence ID" value="TNN54748.1"/>
    <property type="molecule type" value="Genomic_DNA"/>
</dbReference>
<keyword evidence="1" id="KW-1133">Transmembrane helix</keyword>
<evidence type="ECO:0008006" key="4">
    <source>
        <dbReference type="Google" id="ProtNLM"/>
    </source>
</evidence>
<sequence>MVSSARKRRSVRSLLTLGALSSRRASKCFFHACSSSGANSAEQRRTAQPTSEIFSLASTTELTASPMYLLRLSEPKSWESESRCCSVSVRSFLTNAVFFFRLESRRLKKASSGRPSCAFWLRPRSSLRHWLRSQASWCSWWPSSFSLGGGQKGDGMKTTAERRTRGVLHRSAAHIIYFDALQPLFSSSSCCLCSSSSFFFCSSSAFCFSSSFFLRSFSSRFFFSSSTRFLFSSLLPSFLPLILASSLALSRADAGRRSPSRSFSFSFSFSLAAKRVSACRAAMEAN</sequence>
<feature type="transmembrane region" description="Helical" evidence="1">
    <location>
        <begin position="197"/>
        <end position="217"/>
    </location>
</feature>